<dbReference type="HAMAP" id="MF_00005">
    <property type="entry name" value="Arg_succ_synth_type1"/>
    <property type="match status" value="1"/>
</dbReference>
<dbReference type="EMBL" id="LCUJ01000006">
    <property type="protein sequence ID" value="OCL98423.1"/>
    <property type="molecule type" value="Genomic_DNA"/>
</dbReference>
<dbReference type="GO" id="GO:0000053">
    <property type="term" value="P:argininosuccinate metabolic process"/>
    <property type="evidence" value="ECO:0007669"/>
    <property type="project" value="TreeGrafter"/>
</dbReference>
<dbReference type="FunFam" id="3.90.1260.10:FF:000007">
    <property type="entry name" value="Argininosuccinate synthase"/>
    <property type="match status" value="1"/>
</dbReference>
<dbReference type="SUPFAM" id="SSF52402">
    <property type="entry name" value="Adenine nucleotide alpha hydrolases-like"/>
    <property type="match status" value="1"/>
</dbReference>
<reference evidence="12" key="1">
    <citation type="submission" date="2015-05" db="EMBL/GenBank/DDBJ databases">
        <authorList>
            <person name="Wang D.B."/>
            <person name="Wang M."/>
        </authorList>
    </citation>
    <scope>NUCLEOTIDE SEQUENCE [LARGE SCALE GENOMIC DNA]</scope>
    <source>
        <strain evidence="12">DU22</strain>
    </source>
</reference>
<dbReference type="NCBIfam" id="TIGR00032">
    <property type="entry name" value="argG"/>
    <property type="match status" value="1"/>
</dbReference>
<evidence type="ECO:0000313" key="14">
    <source>
        <dbReference type="Proteomes" id="UP000093281"/>
    </source>
</evidence>
<feature type="binding site" evidence="9">
    <location>
        <position position="129"/>
    </location>
    <ligand>
        <name>L-aspartate</name>
        <dbReference type="ChEBI" id="CHEBI:29991"/>
    </ligand>
</feature>
<dbReference type="SUPFAM" id="SSF69864">
    <property type="entry name" value="Argininosuccinate synthetase, C-terminal domain"/>
    <property type="match status" value="1"/>
</dbReference>
<keyword evidence="4 9" id="KW-0055">Arginine biosynthesis</keyword>
<proteinExistence type="inferred from homology"/>
<dbReference type="GO" id="GO:0004055">
    <property type="term" value="F:argininosuccinate synthase activity"/>
    <property type="evidence" value="ECO:0007669"/>
    <property type="project" value="UniProtKB-UniRule"/>
</dbReference>
<feature type="binding site" evidence="9">
    <location>
        <position position="128"/>
    </location>
    <ligand>
        <name>L-citrulline</name>
        <dbReference type="ChEBI" id="CHEBI:57743"/>
    </ligand>
</feature>
<dbReference type="PANTHER" id="PTHR11587">
    <property type="entry name" value="ARGININOSUCCINATE SYNTHASE"/>
    <property type="match status" value="1"/>
</dbReference>
<dbReference type="InterPro" id="IPR018223">
    <property type="entry name" value="Arginosuc_synth_CS"/>
</dbReference>
<evidence type="ECO:0000256" key="5">
    <source>
        <dbReference type="ARBA" id="ARBA00022598"/>
    </source>
</evidence>
<comment type="catalytic activity">
    <reaction evidence="9">
        <text>L-citrulline + L-aspartate + ATP = 2-(N(omega)-L-arginino)succinate + AMP + diphosphate + H(+)</text>
        <dbReference type="Rhea" id="RHEA:10932"/>
        <dbReference type="ChEBI" id="CHEBI:15378"/>
        <dbReference type="ChEBI" id="CHEBI:29991"/>
        <dbReference type="ChEBI" id="CHEBI:30616"/>
        <dbReference type="ChEBI" id="CHEBI:33019"/>
        <dbReference type="ChEBI" id="CHEBI:57472"/>
        <dbReference type="ChEBI" id="CHEBI:57743"/>
        <dbReference type="ChEBI" id="CHEBI:456215"/>
        <dbReference type="EC" id="6.3.4.5"/>
    </reaction>
</comment>
<keyword evidence="5 9" id="KW-0436">Ligase</keyword>
<dbReference type="InterPro" id="IPR024074">
    <property type="entry name" value="AS_cat/multimer_dom_body"/>
</dbReference>
<feature type="binding site" evidence="9">
    <location>
        <position position="122"/>
    </location>
    <ligand>
        <name>ATP</name>
        <dbReference type="ChEBI" id="CHEBI:30616"/>
    </ligand>
</feature>
<evidence type="ECO:0000256" key="2">
    <source>
        <dbReference type="ARBA" id="ARBA00011881"/>
    </source>
</evidence>
<feature type="binding site" evidence="9">
    <location>
        <position position="97"/>
    </location>
    <ligand>
        <name>L-citrulline</name>
        <dbReference type="ChEBI" id="CHEBI:57743"/>
    </ligand>
</feature>
<gene>
    <name evidence="9 12" type="primary">argG</name>
    <name evidence="12" type="ORF">AAX29_01662</name>
    <name evidence="13" type="ORF">FE246_08315</name>
</gene>
<dbReference type="Gene3D" id="3.90.1260.10">
    <property type="entry name" value="Argininosuccinate synthetase, chain A, domain 2"/>
    <property type="match status" value="1"/>
</dbReference>
<feature type="binding site" evidence="9">
    <location>
        <position position="286"/>
    </location>
    <ligand>
        <name>L-citrulline</name>
        <dbReference type="ChEBI" id="CHEBI:57743"/>
    </ligand>
</feature>
<feature type="domain" description="Arginosuccinate synthase-like N-terminal" evidence="10">
    <location>
        <begin position="8"/>
        <end position="171"/>
    </location>
</feature>
<dbReference type="PANTHER" id="PTHR11587:SF2">
    <property type="entry name" value="ARGININOSUCCINATE SYNTHASE"/>
    <property type="match status" value="1"/>
</dbReference>
<keyword evidence="7 9" id="KW-0547">Nucleotide-binding</keyword>
<dbReference type="InterPro" id="IPR023434">
    <property type="entry name" value="Arginosuc_synth_type_1_subfam"/>
</dbReference>
<evidence type="ECO:0000256" key="1">
    <source>
        <dbReference type="ARBA" id="ARBA00004967"/>
    </source>
</evidence>
<comment type="caution">
    <text evidence="12">The sequence shown here is derived from an EMBL/GenBank/DDBJ whole genome shotgun (WGS) entry which is preliminary data.</text>
</comment>
<evidence type="ECO:0000256" key="6">
    <source>
        <dbReference type="ARBA" id="ARBA00022605"/>
    </source>
</evidence>
<dbReference type="UniPathway" id="UPA00068">
    <property type="reaction ID" value="UER00113"/>
</dbReference>
<evidence type="ECO:0000256" key="4">
    <source>
        <dbReference type="ARBA" id="ARBA00022571"/>
    </source>
</evidence>
<feature type="binding site" evidence="9">
    <location>
        <position position="128"/>
    </location>
    <ligand>
        <name>L-aspartate</name>
        <dbReference type="ChEBI" id="CHEBI:29991"/>
    </ligand>
</feature>
<comment type="similarity">
    <text evidence="9">Belongs to the argininosuccinate synthase family. Type 1 subfamily.</text>
</comment>
<dbReference type="RefSeq" id="WP_066184443.1">
    <property type="nucleotide sequence ID" value="NZ_LCUJ01000006.1"/>
</dbReference>
<dbReference type="Proteomes" id="UP000093281">
    <property type="component" value="Unassembled WGS sequence"/>
</dbReference>
<keyword evidence="9" id="KW-0963">Cytoplasm</keyword>
<dbReference type="InterPro" id="IPR048268">
    <property type="entry name" value="Arginosuc_syn_C"/>
</dbReference>
<accession>A0A1C0B5V6</accession>
<name>A0A1C0B5V6_9BACT</name>
<evidence type="ECO:0000313" key="13">
    <source>
        <dbReference type="EMBL" id="TLS70961.1"/>
    </source>
</evidence>
<dbReference type="GO" id="GO:0006526">
    <property type="term" value="P:L-arginine biosynthetic process"/>
    <property type="evidence" value="ECO:0007669"/>
    <property type="project" value="UniProtKB-UniRule"/>
</dbReference>
<evidence type="ECO:0000256" key="9">
    <source>
        <dbReference type="HAMAP-Rule" id="MF_00005"/>
    </source>
</evidence>
<dbReference type="EMBL" id="VBUF01000005">
    <property type="protein sequence ID" value="TLS70961.1"/>
    <property type="molecule type" value="Genomic_DNA"/>
</dbReference>
<dbReference type="InterPro" id="IPR014729">
    <property type="entry name" value="Rossmann-like_a/b/a_fold"/>
</dbReference>
<protein>
    <recommendedName>
        <fullName evidence="3 9">Argininosuccinate synthase</fullName>
        <ecNumber evidence="3 9">6.3.4.5</ecNumber>
    </recommendedName>
    <alternativeName>
        <fullName evidence="9">Citrulline--aspartate ligase</fullName>
    </alternativeName>
</protein>
<comment type="pathway">
    <text evidence="1 9">Amino-acid biosynthesis; L-arginine biosynthesis; L-arginine from L-ornithine and carbamoyl phosphate: step 2/3.</text>
</comment>
<evidence type="ECO:0000256" key="7">
    <source>
        <dbReference type="ARBA" id="ARBA00022741"/>
    </source>
</evidence>
<organism evidence="12 14">
    <name type="scientific">Aliarcobacter thereius</name>
    <dbReference type="NCBI Taxonomy" id="544718"/>
    <lineage>
        <taxon>Bacteria</taxon>
        <taxon>Pseudomonadati</taxon>
        <taxon>Campylobacterota</taxon>
        <taxon>Epsilonproteobacteria</taxon>
        <taxon>Campylobacterales</taxon>
        <taxon>Arcobacteraceae</taxon>
        <taxon>Aliarcobacter</taxon>
    </lineage>
</organism>
<feature type="binding site" evidence="9">
    <location>
        <position position="274"/>
    </location>
    <ligand>
        <name>L-citrulline</name>
        <dbReference type="ChEBI" id="CHEBI:57743"/>
    </ligand>
</feature>
<keyword evidence="6 9" id="KW-0028">Amino-acid biosynthesis</keyword>
<evidence type="ECO:0000256" key="3">
    <source>
        <dbReference type="ARBA" id="ARBA00012286"/>
    </source>
</evidence>
<reference evidence="14" key="2">
    <citation type="submission" date="2015-05" db="EMBL/GenBank/DDBJ databases">
        <authorList>
            <person name="Rovetto F."/>
            <person name="Cocolin L."/>
            <person name="Illeghems K."/>
            <person name="Van Nieuwerburgh F."/>
            <person name="Houf K."/>
        </authorList>
    </citation>
    <scope>NUCLEOTIDE SEQUENCE [LARGE SCALE GENOMIC DNA]</scope>
    <source>
        <strain evidence="14">DU22</strain>
    </source>
</reference>
<dbReference type="PROSITE" id="PS00565">
    <property type="entry name" value="ARGININOSUCCIN_SYN_2"/>
    <property type="match status" value="1"/>
</dbReference>
<evidence type="ECO:0000259" key="10">
    <source>
        <dbReference type="Pfam" id="PF00764"/>
    </source>
</evidence>
<evidence type="ECO:0000313" key="15">
    <source>
        <dbReference type="Proteomes" id="UP000308001"/>
    </source>
</evidence>
<evidence type="ECO:0000259" key="11">
    <source>
        <dbReference type="Pfam" id="PF20979"/>
    </source>
</evidence>
<dbReference type="InterPro" id="IPR048267">
    <property type="entry name" value="Arginosuc_syn_N"/>
</dbReference>
<comment type="subunit">
    <text evidence="2 9">Homotetramer.</text>
</comment>
<dbReference type="EC" id="6.3.4.5" evidence="3 9"/>
<dbReference type="GO" id="GO:0005737">
    <property type="term" value="C:cytoplasm"/>
    <property type="evidence" value="ECO:0007669"/>
    <property type="project" value="UniProtKB-SubCell"/>
</dbReference>
<reference evidence="13 15" key="3">
    <citation type="submission" date="2019-05" db="EMBL/GenBank/DDBJ databases">
        <title>Arcobacter cibarius and Arcobacter thereius providing challenges in identification an antibiotic susceptibility and Quinolone resistance.</title>
        <authorList>
            <person name="Busch A."/>
            <person name="Hanel I."/>
            <person name="Hotzel H."/>
            <person name="Tomaso H."/>
        </authorList>
    </citation>
    <scope>NUCLEOTIDE SEQUENCE [LARGE SCALE GENOMIC DNA]</scope>
    <source>
        <strain evidence="13 15">17CS1191_2</strain>
    </source>
</reference>
<dbReference type="FunFam" id="3.40.50.620:FF:000019">
    <property type="entry name" value="Argininosuccinate synthase"/>
    <property type="match status" value="1"/>
</dbReference>
<dbReference type="Pfam" id="PF20979">
    <property type="entry name" value="Arginosuc_syn_C"/>
    <property type="match status" value="1"/>
</dbReference>
<dbReference type="STRING" id="544718.AAX25_01482"/>
<dbReference type="CDD" id="cd01999">
    <property type="entry name" value="ASS"/>
    <property type="match status" value="1"/>
</dbReference>
<feature type="binding site" evidence="9">
    <location>
        <position position="189"/>
    </location>
    <ligand>
        <name>L-citrulline</name>
        <dbReference type="ChEBI" id="CHEBI:57743"/>
    </ligand>
</feature>
<dbReference type="PROSITE" id="PS00564">
    <property type="entry name" value="ARGININOSUCCIN_SYN_1"/>
    <property type="match status" value="1"/>
</dbReference>
<dbReference type="OrthoDB" id="9801641at2"/>
<comment type="subcellular location">
    <subcellularLocation>
        <location evidence="9">Cytoplasm</location>
    </subcellularLocation>
</comment>
<dbReference type="Gene3D" id="3.40.50.620">
    <property type="entry name" value="HUPs"/>
    <property type="match status" value="1"/>
</dbReference>
<dbReference type="GO" id="GO:0005524">
    <property type="term" value="F:ATP binding"/>
    <property type="evidence" value="ECO:0007669"/>
    <property type="project" value="UniProtKB-UniRule"/>
</dbReference>
<feature type="binding site" evidence="9">
    <location>
        <position position="132"/>
    </location>
    <ligand>
        <name>L-citrulline</name>
        <dbReference type="ChEBI" id="CHEBI:57743"/>
    </ligand>
</feature>
<dbReference type="PATRIC" id="fig|544718.43.peg.1451"/>
<feature type="domain" description="Arginosuccinate synthase C-terminal" evidence="11">
    <location>
        <begin position="188"/>
        <end position="403"/>
    </location>
</feature>
<dbReference type="Pfam" id="PF00764">
    <property type="entry name" value="Arginosuc_synth"/>
    <property type="match status" value="1"/>
</dbReference>
<feature type="binding site" evidence="9">
    <location>
        <position position="92"/>
    </location>
    <ligand>
        <name>L-citrulline</name>
        <dbReference type="ChEBI" id="CHEBI:57743"/>
    </ligand>
</feature>
<keyword evidence="8 9" id="KW-0067">ATP-binding</keyword>
<dbReference type="InterPro" id="IPR001518">
    <property type="entry name" value="Arginosuc_synth"/>
</dbReference>
<sequence>MSKKDIKKVVLAYSGGLDTSIILKWLQDEYSAEVITFTADLGQGEEVEPARKKAIACGIKPENVYILDLKEEFVKDYVFPMFRANAIYEGEYLLGTSIARPLIAKKLVEIANEKGAQAVSHGATGKGNDQVRFELGALALNPDLKVIAPWREWELNSRESLLEYARKNGIEISQKHVDENGNPKISPYSMDANLLHISYEGLHLENPANEPEESMWLWTTSPENAPNKAEYIEIEYKNGDPIALNGEKLSPANLLLALNELGNKHGIGRVDIVENRYVGMKARGCYETPGGTIMLKAHRAIESLTLDREAAHLKDELMPKYAKLIYQGYWFSPEREMLQASIDATQKNVEGKVKLKLYKGNIMVVGRESSKSLYDDAYSTFEKDEVYNQKDAEGFIRLNALRLVIAGKKQK</sequence>
<feature type="binding site" evidence="9">
    <location>
        <position position="39"/>
    </location>
    <ligand>
        <name>ATP</name>
        <dbReference type="ChEBI" id="CHEBI:30616"/>
    </ligand>
</feature>
<dbReference type="Gene3D" id="1.20.5.470">
    <property type="entry name" value="Single helix bin"/>
    <property type="match status" value="1"/>
</dbReference>
<dbReference type="NCBIfam" id="NF001770">
    <property type="entry name" value="PRK00509.1"/>
    <property type="match status" value="1"/>
</dbReference>
<evidence type="ECO:0000256" key="8">
    <source>
        <dbReference type="ARBA" id="ARBA00022840"/>
    </source>
</evidence>
<evidence type="ECO:0000313" key="12">
    <source>
        <dbReference type="EMBL" id="OCL98423.1"/>
    </source>
</evidence>
<dbReference type="Proteomes" id="UP000308001">
    <property type="component" value="Unassembled WGS sequence"/>
</dbReference>
<feature type="binding site" evidence="9">
    <location>
        <position position="198"/>
    </location>
    <ligand>
        <name>L-citrulline</name>
        <dbReference type="ChEBI" id="CHEBI:57743"/>
    </ligand>
</feature>
<feature type="binding site" evidence="9">
    <location>
        <position position="124"/>
    </location>
    <ligand>
        <name>L-aspartate</name>
        <dbReference type="ChEBI" id="CHEBI:29991"/>
    </ligand>
</feature>
<dbReference type="AlphaFoldDB" id="A0A1C0B5V6"/>
<feature type="binding site" evidence="9">
    <location>
        <begin position="12"/>
        <end position="20"/>
    </location>
    <ligand>
        <name>ATP</name>
        <dbReference type="ChEBI" id="CHEBI:30616"/>
    </ligand>
</feature>
<dbReference type="GO" id="GO:0000050">
    <property type="term" value="P:urea cycle"/>
    <property type="evidence" value="ECO:0007669"/>
    <property type="project" value="TreeGrafter"/>
</dbReference>